<reference evidence="2" key="1">
    <citation type="journal article" date="2020" name="Stud. Mycol.">
        <title>101 Dothideomycetes genomes: a test case for predicting lifestyles and emergence of pathogens.</title>
        <authorList>
            <person name="Haridas S."/>
            <person name="Albert R."/>
            <person name="Binder M."/>
            <person name="Bloem J."/>
            <person name="Labutti K."/>
            <person name="Salamov A."/>
            <person name="Andreopoulos B."/>
            <person name="Baker S."/>
            <person name="Barry K."/>
            <person name="Bills G."/>
            <person name="Bluhm B."/>
            <person name="Cannon C."/>
            <person name="Castanera R."/>
            <person name="Culley D."/>
            <person name="Daum C."/>
            <person name="Ezra D."/>
            <person name="Gonzalez J."/>
            <person name="Henrissat B."/>
            <person name="Kuo A."/>
            <person name="Liang C."/>
            <person name="Lipzen A."/>
            <person name="Lutzoni F."/>
            <person name="Magnuson J."/>
            <person name="Mondo S."/>
            <person name="Nolan M."/>
            <person name="Ohm R."/>
            <person name="Pangilinan J."/>
            <person name="Park H.-J."/>
            <person name="Ramirez L."/>
            <person name="Alfaro M."/>
            <person name="Sun H."/>
            <person name="Tritt A."/>
            <person name="Yoshinaga Y."/>
            <person name="Zwiers L.-H."/>
            <person name="Turgeon B."/>
            <person name="Goodwin S."/>
            <person name="Spatafora J."/>
            <person name="Crous P."/>
            <person name="Grigoriev I."/>
        </authorList>
    </citation>
    <scope>NUCLEOTIDE SEQUENCE</scope>
    <source>
        <strain evidence="2">CBS 113389</strain>
    </source>
</reference>
<keyword evidence="2" id="KW-0489">Methyltransferase</keyword>
<sequence>DALVDTLIDGGYLPTFVIRRGIRALLRQRLNEIASTSLSAAYATKMQYIDLLRTRPIAVETGKANEQHYEVGTGVLSNMLGPRMKYSCCLYPKGSESLAQAEMAMLELYVERAGLKDGMSIFDLGCGWGSLSLYLAEIFPKSQITAFSNSKTQKEHIDSQARRKNLQNLQVVTGDIATYEFASTPLESAFDRVLSIELFEHMKNYSLLLSKVNTLLKPGGQLFVHLFAHRSTPYDFDSGWMTEHFFTGGTMPSADLLLFFQEHLKIRHQWWVSGEHYAKTCEDWLKTMNGNRKQLWPHLEETYGRDEAARWFYRWQVFYLACAELFAYEGGDTWGVAHYLFEKPAHR</sequence>
<dbReference type="Gene3D" id="3.40.50.150">
    <property type="entry name" value="Vaccinia Virus protein VP39"/>
    <property type="match status" value="1"/>
</dbReference>
<dbReference type="CDD" id="cd02440">
    <property type="entry name" value="AdoMet_MTases"/>
    <property type="match status" value="1"/>
</dbReference>
<dbReference type="InterPro" id="IPR029063">
    <property type="entry name" value="SAM-dependent_MTases_sf"/>
</dbReference>
<keyword evidence="2" id="KW-0808">Transferase</keyword>
<organism evidence="2 3">
    <name type="scientific">Neohortaea acidophila</name>
    <dbReference type="NCBI Taxonomy" id="245834"/>
    <lineage>
        <taxon>Eukaryota</taxon>
        <taxon>Fungi</taxon>
        <taxon>Dikarya</taxon>
        <taxon>Ascomycota</taxon>
        <taxon>Pezizomycotina</taxon>
        <taxon>Dothideomycetes</taxon>
        <taxon>Dothideomycetidae</taxon>
        <taxon>Mycosphaerellales</taxon>
        <taxon>Teratosphaeriaceae</taxon>
        <taxon>Neohortaea</taxon>
    </lineage>
</organism>
<dbReference type="GeneID" id="54471927"/>
<evidence type="ECO:0000313" key="3">
    <source>
        <dbReference type="Proteomes" id="UP000799767"/>
    </source>
</evidence>
<dbReference type="OrthoDB" id="506498at2759"/>
<evidence type="ECO:0000256" key="1">
    <source>
        <dbReference type="ARBA" id="ARBA00010815"/>
    </source>
</evidence>
<dbReference type="FunFam" id="3.40.50.150:FF:000554">
    <property type="entry name" value="Cation-transporting ATPase"/>
    <property type="match status" value="1"/>
</dbReference>
<feature type="non-terminal residue" evidence="2">
    <location>
        <position position="1"/>
    </location>
</feature>
<dbReference type="EMBL" id="MU001634">
    <property type="protein sequence ID" value="KAF2484550.1"/>
    <property type="molecule type" value="Genomic_DNA"/>
</dbReference>
<accession>A0A6A6PWR2</accession>
<dbReference type="SUPFAM" id="SSF53335">
    <property type="entry name" value="S-adenosyl-L-methionine-dependent methyltransferases"/>
    <property type="match status" value="1"/>
</dbReference>
<dbReference type="GO" id="GO:0008168">
    <property type="term" value="F:methyltransferase activity"/>
    <property type="evidence" value="ECO:0007669"/>
    <property type="project" value="UniProtKB-KW"/>
</dbReference>
<dbReference type="AlphaFoldDB" id="A0A6A6PWR2"/>
<evidence type="ECO:0000313" key="2">
    <source>
        <dbReference type="EMBL" id="KAF2484550.1"/>
    </source>
</evidence>
<dbReference type="RefSeq" id="XP_033591119.1">
    <property type="nucleotide sequence ID" value="XM_033730925.1"/>
</dbReference>
<keyword evidence="3" id="KW-1185">Reference proteome</keyword>
<dbReference type="GO" id="GO:0032259">
    <property type="term" value="P:methylation"/>
    <property type="evidence" value="ECO:0007669"/>
    <property type="project" value="UniProtKB-KW"/>
</dbReference>
<dbReference type="PANTHER" id="PTHR43832:SF1">
    <property type="entry name" value="S-ADENOSYL-L-METHIONINE-DEPENDENT METHYLTRANSFERASES SUPERFAMILY PROTEIN"/>
    <property type="match status" value="1"/>
</dbReference>
<dbReference type="Pfam" id="PF02353">
    <property type="entry name" value="CMAS"/>
    <property type="match status" value="1"/>
</dbReference>
<proteinExistence type="inferred from homology"/>
<comment type="similarity">
    <text evidence="1">Belongs to the CFA/CMAS family.</text>
</comment>
<dbReference type="Proteomes" id="UP000799767">
    <property type="component" value="Unassembled WGS sequence"/>
</dbReference>
<dbReference type="PANTHER" id="PTHR43832">
    <property type="match status" value="1"/>
</dbReference>
<name>A0A6A6PWR2_9PEZI</name>
<protein>
    <submittedName>
        <fullName evidence="2">S-adenosyl-L-methionine-dependent methyltransferase</fullName>
    </submittedName>
</protein>
<gene>
    <name evidence="2" type="ORF">BDY17DRAFT_248642</name>
</gene>